<feature type="region of interest" description="Disordered" evidence="1">
    <location>
        <begin position="145"/>
        <end position="201"/>
    </location>
</feature>
<protein>
    <submittedName>
        <fullName evidence="4">Lytic transglycosylase domain-containing protein</fullName>
    </submittedName>
</protein>
<dbReference type="Pfam" id="PF01464">
    <property type="entry name" value="SLT"/>
    <property type="match status" value="1"/>
</dbReference>
<organism evidence="4 5">
    <name type="scientific">Geoanaerobacter pelophilus</name>
    <dbReference type="NCBI Taxonomy" id="60036"/>
    <lineage>
        <taxon>Bacteria</taxon>
        <taxon>Pseudomonadati</taxon>
        <taxon>Thermodesulfobacteriota</taxon>
        <taxon>Desulfuromonadia</taxon>
        <taxon>Geobacterales</taxon>
        <taxon>Geobacteraceae</taxon>
        <taxon>Geoanaerobacter</taxon>
    </lineage>
</organism>
<dbReference type="Proteomes" id="UP000811899">
    <property type="component" value="Unassembled WGS sequence"/>
</dbReference>
<evidence type="ECO:0000256" key="1">
    <source>
        <dbReference type="SAM" id="MobiDB-lite"/>
    </source>
</evidence>
<feature type="chain" id="PRO_5043621641" evidence="2">
    <location>
        <begin position="22"/>
        <end position="201"/>
    </location>
</feature>
<name>A0AAW4L0P5_9BACT</name>
<sequence length="201" mass="22187">MRMIAGCCLAIILFYASAAKAEDLCFDEAGMQYGINPQILRAIAKVESGFNPRAVNRNTNGSYDFGVMQINSLWGRTYGEEWWSTLGDPCTNIKAGAMILASCMKKYGYSWEAIGCYNSQTPGKRNKYAITVFKQLQRIERDERLASAKSIKDNPKDTSAVPVTKPLAAQQQSVPEEEKLALQNQSPAETEPEQSIALSGE</sequence>
<accession>A0AAW4L0P5</accession>
<dbReference type="InterPro" id="IPR008258">
    <property type="entry name" value="Transglycosylase_SLT_dom_1"/>
</dbReference>
<feature type="compositionally biased region" description="Basic and acidic residues" evidence="1">
    <location>
        <begin position="145"/>
        <end position="156"/>
    </location>
</feature>
<keyword evidence="5" id="KW-1185">Reference proteome</keyword>
<dbReference type="CDD" id="cd13400">
    <property type="entry name" value="LT_IagB-like"/>
    <property type="match status" value="1"/>
</dbReference>
<evidence type="ECO:0000313" key="4">
    <source>
        <dbReference type="EMBL" id="MBT0664488.1"/>
    </source>
</evidence>
<evidence type="ECO:0000259" key="3">
    <source>
        <dbReference type="Pfam" id="PF01464"/>
    </source>
</evidence>
<dbReference type="RefSeq" id="WP_214171260.1">
    <property type="nucleotide sequence ID" value="NZ_JAHCVJ010000003.1"/>
</dbReference>
<feature type="signal peptide" evidence="2">
    <location>
        <begin position="1"/>
        <end position="21"/>
    </location>
</feature>
<dbReference type="Gene3D" id="1.10.530.10">
    <property type="match status" value="1"/>
</dbReference>
<keyword evidence="2" id="KW-0732">Signal</keyword>
<dbReference type="SUPFAM" id="SSF53955">
    <property type="entry name" value="Lysozyme-like"/>
    <property type="match status" value="1"/>
</dbReference>
<feature type="domain" description="Transglycosylase SLT" evidence="3">
    <location>
        <begin position="25"/>
        <end position="120"/>
    </location>
</feature>
<evidence type="ECO:0000313" key="5">
    <source>
        <dbReference type="Proteomes" id="UP000811899"/>
    </source>
</evidence>
<reference evidence="4 5" key="1">
    <citation type="submission" date="2021-05" db="EMBL/GenBank/DDBJ databases">
        <title>The draft genome of Geobacter pelophilus DSM 12255.</title>
        <authorList>
            <person name="Xu Z."/>
            <person name="Masuda Y."/>
            <person name="Itoh H."/>
            <person name="Senoo K."/>
        </authorList>
    </citation>
    <scope>NUCLEOTIDE SEQUENCE [LARGE SCALE GENOMIC DNA]</scope>
    <source>
        <strain evidence="4 5">DSM 12255</strain>
    </source>
</reference>
<proteinExistence type="predicted"/>
<gene>
    <name evidence="4" type="ORF">KI809_09270</name>
</gene>
<dbReference type="InterPro" id="IPR023346">
    <property type="entry name" value="Lysozyme-like_dom_sf"/>
</dbReference>
<dbReference type="AlphaFoldDB" id="A0AAW4L0P5"/>
<comment type="caution">
    <text evidence="4">The sequence shown here is derived from an EMBL/GenBank/DDBJ whole genome shotgun (WGS) entry which is preliminary data.</text>
</comment>
<evidence type="ECO:0000256" key="2">
    <source>
        <dbReference type="SAM" id="SignalP"/>
    </source>
</evidence>
<dbReference type="EMBL" id="JAHCVJ010000003">
    <property type="protein sequence ID" value="MBT0664488.1"/>
    <property type="molecule type" value="Genomic_DNA"/>
</dbReference>